<proteinExistence type="predicted"/>
<dbReference type="OrthoDB" id="2781056at2"/>
<evidence type="ECO:0000313" key="3">
    <source>
        <dbReference type="Proteomes" id="UP000223913"/>
    </source>
</evidence>
<comment type="caution">
    <text evidence="2">The sequence shown here is derived from an EMBL/GenBank/DDBJ whole genome shotgun (WGS) entry which is preliminary data.</text>
</comment>
<keyword evidence="1" id="KW-0175">Coiled coil</keyword>
<name>A0A2D0MY14_FLAN2</name>
<protein>
    <recommendedName>
        <fullName evidence="4">DUF3987 domain-containing protein</fullName>
    </recommendedName>
</protein>
<reference evidence="2 3" key="1">
    <citation type="submission" date="2017-10" db="EMBL/GenBank/DDBJ databases">
        <title>The draft genome sequence of Lewinella nigricans NBRC 102662.</title>
        <authorList>
            <person name="Wang K."/>
        </authorList>
    </citation>
    <scope>NUCLEOTIDE SEQUENCE [LARGE SCALE GENOMIC DNA]</scope>
    <source>
        <strain evidence="2 3">NBRC 102662</strain>
    </source>
</reference>
<sequence>MKEFTHIKISKKPVPFFESTTLIEPPMETKPFPINVFPDVVKAYIEESTECLNLVPDFIGVGVLSAVASLIGNSYRIQIKKGWTERPILWLAIVGYSGIRKTPSLDAAILPLQKIDKSLYLQYCEELENHKSQLEAADQEKPLAKQLIVTDSTIEALIPILKQNPNGILYFKDELISWINDLTRYNRGSAEQQWLSLYSNQPIRLNRKTDDDNFRVDSPFANVLGGIQPGILSNLFEDGRGINGFTSRIAFSFPEPIKRKVSYTTMAPLVAEDYENFIHRFLHLQKAENNAGQIEPITLEFSYPAQDKFYEWNETFINQPINDPNTSEAIKSALSKMEALMPKLALIMQFIENVGNQQREPKVVEIDAVNKAIELTDYFYAHLLKVFREVGLKTSNVESRELLLLKSFSSQFLDGQSKEAAIKNLLADGFANFEISKALSVPKSSVHYWSKK</sequence>
<feature type="coiled-coil region" evidence="1">
    <location>
        <begin position="120"/>
        <end position="147"/>
    </location>
</feature>
<dbReference type="InterPro" id="IPR025048">
    <property type="entry name" value="DUF3987"/>
</dbReference>
<accession>A0A2D0MY14</accession>
<organism evidence="2 3">
    <name type="scientific">Flavilitoribacter nigricans (strain ATCC 23147 / DSM 23189 / NBRC 102662 / NCIMB 1420 / SS-2)</name>
    <name type="common">Lewinella nigricans</name>
    <dbReference type="NCBI Taxonomy" id="1122177"/>
    <lineage>
        <taxon>Bacteria</taxon>
        <taxon>Pseudomonadati</taxon>
        <taxon>Bacteroidota</taxon>
        <taxon>Saprospiria</taxon>
        <taxon>Saprospirales</taxon>
        <taxon>Lewinellaceae</taxon>
        <taxon>Flavilitoribacter</taxon>
    </lineage>
</organism>
<dbReference type="RefSeq" id="WP_099155486.1">
    <property type="nucleotide sequence ID" value="NZ_PDUD01000062.1"/>
</dbReference>
<dbReference type="AlphaFoldDB" id="A0A2D0MY14"/>
<evidence type="ECO:0000313" key="2">
    <source>
        <dbReference type="EMBL" id="PHN01154.1"/>
    </source>
</evidence>
<keyword evidence="3" id="KW-1185">Reference proteome</keyword>
<gene>
    <name evidence="2" type="ORF">CRP01_38775</name>
</gene>
<evidence type="ECO:0008006" key="4">
    <source>
        <dbReference type="Google" id="ProtNLM"/>
    </source>
</evidence>
<evidence type="ECO:0000256" key="1">
    <source>
        <dbReference type="SAM" id="Coils"/>
    </source>
</evidence>
<dbReference type="Pfam" id="PF13148">
    <property type="entry name" value="DUF3987"/>
    <property type="match status" value="1"/>
</dbReference>
<dbReference type="EMBL" id="PDUD01000062">
    <property type="protein sequence ID" value="PHN01154.1"/>
    <property type="molecule type" value="Genomic_DNA"/>
</dbReference>
<dbReference type="Proteomes" id="UP000223913">
    <property type="component" value="Unassembled WGS sequence"/>
</dbReference>